<evidence type="ECO:0000313" key="18">
    <source>
        <dbReference type="Proteomes" id="UP000576480"/>
    </source>
</evidence>
<evidence type="ECO:0000256" key="9">
    <source>
        <dbReference type="ARBA" id="ARBA00022833"/>
    </source>
</evidence>
<dbReference type="HAMAP" id="MF_01588">
    <property type="entry name" value="DNA_ligase_A"/>
    <property type="match status" value="1"/>
</dbReference>
<dbReference type="GO" id="GO:0003911">
    <property type="term" value="F:DNA ligase (NAD+) activity"/>
    <property type="evidence" value="ECO:0007669"/>
    <property type="project" value="UniProtKB-EC"/>
</dbReference>
<feature type="domain" description="BRCT" evidence="16">
    <location>
        <begin position="394"/>
        <end position="464"/>
    </location>
</feature>
<name>A0A6V8PU09_9ACTN</name>
<dbReference type="NCBIfam" id="TIGR00575">
    <property type="entry name" value="dnlj"/>
    <property type="match status" value="1"/>
</dbReference>
<dbReference type="InterPro" id="IPR036420">
    <property type="entry name" value="BRCT_dom_sf"/>
</dbReference>
<keyword evidence="13" id="KW-0464">Manganese</keyword>
<dbReference type="RefSeq" id="WP_176230276.1">
    <property type="nucleotide sequence ID" value="NZ_BLSB01000208.1"/>
</dbReference>
<dbReference type="Gene3D" id="3.30.1490.70">
    <property type="match status" value="1"/>
</dbReference>
<dbReference type="InterPro" id="IPR041663">
    <property type="entry name" value="DisA/LigA_HHH"/>
</dbReference>
<accession>A0A6V8PU09</accession>
<dbReference type="GO" id="GO:0006281">
    <property type="term" value="P:DNA repair"/>
    <property type="evidence" value="ECO:0007669"/>
    <property type="project" value="UniProtKB-KW"/>
</dbReference>
<evidence type="ECO:0000256" key="14">
    <source>
        <dbReference type="ARBA" id="ARBA00034005"/>
    </source>
</evidence>
<dbReference type="Pfam" id="PF03120">
    <property type="entry name" value="OB_DNA_ligase"/>
    <property type="match status" value="1"/>
</dbReference>
<dbReference type="SUPFAM" id="SSF50249">
    <property type="entry name" value="Nucleic acid-binding proteins"/>
    <property type="match status" value="1"/>
</dbReference>
<dbReference type="FunFam" id="2.40.50.140:FF:000012">
    <property type="entry name" value="DNA ligase"/>
    <property type="match status" value="1"/>
</dbReference>
<sequence length="477" mass="53278">LFANPRNAAAGSLRQLDPRITASRNLDIFFYGLGYVSALEEKTHFDALQLLKQCRFRISPYVELKKTIDEVWDYCQKWEAEQRQLDYEVDGAVIKVNSLEQQRILAETTRNLRWAIAYKFPGEERTTKIVGIVVNVGRTGAMTPLAILEPVQVSGSIVSRATLHNEDEIRRKDVRIGDTVLVHKAGEVIPEIIKVIPEKRTGQERPFHMPDRCPICGALAYRPEGEAVTRCTGVACPAQQFEKLLHFASRGAMDIDGLGPAVITQLLQRNLIKDVADLYTLRFEDLLTLDNFKEKSANNLLNAIERSKDRPFPRVLFALGIRHVGEHIADVLAEEFGSIDELKKASLEELSMVREIGPKIAESIVSFFEEKSNLELMEKLKKAGVRLTSVKEEVKAGPLAGKNFVLTGRLEKYSRGDAEELIKAMGGTVSSSVSKNTDFVVVGEEPGSKYDKALKLGVTILTEEEFEAMLNPTTSFT</sequence>
<comment type="caution">
    <text evidence="17">The sequence shown here is derived from an EMBL/GenBank/DDBJ whole genome shotgun (WGS) entry which is preliminary data.</text>
</comment>
<protein>
    <recommendedName>
        <fullName evidence="4">DNA ligase</fullName>
        <ecNumber evidence="3">6.5.1.2</ecNumber>
    </recommendedName>
</protein>
<dbReference type="GO" id="GO:0006260">
    <property type="term" value="P:DNA replication"/>
    <property type="evidence" value="ECO:0007669"/>
    <property type="project" value="UniProtKB-KW"/>
</dbReference>
<dbReference type="Pfam" id="PF03119">
    <property type="entry name" value="DNA_ligase_ZBD"/>
    <property type="match status" value="1"/>
</dbReference>
<evidence type="ECO:0000256" key="5">
    <source>
        <dbReference type="ARBA" id="ARBA00022598"/>
    </source>
</evidence>
<dbReference type="Pfam" id="PF12826">
    <property type="entry name" value="HHH_2"/>
    <property type="match status" value="1"/>
</dbReference>
<dbReference type="Gene3D" id="3.40.50.10190">
    <property type="entry name" value="BRCT domain"/>
    <property type="match status" value="1"/>
</dbReference>
<dbReference type="NCBIfam" id="NF005932">
    <property type="entry name" value="PRK07956.1"/>
    <property type="match status" value="1"/>
</dbReference>
<evidence type="ECO:0000259" key="16">
    <source>
        <dbReference type="PROSITE" id="PS50172"/>
    </source>
</evidence>
<dbReference type="SMART" id="SM00292">
    <property type="entry name" value="BRCT"/>
    <property type="match status" value="1"/>
</dbReference>
<dbReference type="AlphaFoldDB" id="A0A6V8PU09"/>
<dbReference type="InterPro" id="IPR004149">
    <property type="entry name" value="Znf_DNAligase_C4"/>
</dbReference>
<dbReference type="InterPro" id="IPR001357">
    <property type="entry name" value="BRCT_dom"/>
</dbReference>
<evidence type="ECO:0000256" key="10">
    <source>
        <dbReference type="ARBA" id="ARBA00022842"/>
    </source>
</evidence>
<comment type="function">
    <text evidence="2">DNA ligase that catalyzes the formation of phosphodiester linkages between 5'-phosphoryl and 3'-hydroxyl groups in double-stranded DNA using NAD as a coenzyme and as the energy source for the reaction. It is essential for DNA replication and repair of damaged DNA.</text>
</comment>
<dbReference type="InterPro" id="IPR003583">
    <property type="entry name" value="Hlx-hairpin-Hlx_DNA-bd_motif"/>
</dbReference>
<keyword evidence="7" id="KW-0479">Metal-binding</keyword>
<dbReference type="Gene3D" id="6.20.10.30">
    <property type="match status" value="1"/>
</dbReference>
<dbReference type="GO" id="GO:0003677">
    <property type="term" value="F:DNA binding"/>
    <property type="evidence" value="ECO:0007669"/>
    <property type="project" value="InterPro"/>
</dbReference>
<dbReference type="EC" id="6.5.1.2" evidence="3"/>
<keyword evidence="6" id="KW-0235">DNA replication</keyword>
<evidence type="ECO:0000256" key="8">
    <source>
        <dbReference type="ARBA" id="ARBA00022763"/>
    </source>
</evidence>
<dbReference type="InterPro" id="IPR013839">
    <property type="entry name" value="DNAligase_adenylation"/>
</dbReference>
<evidence type="ECO:0000256" key="11">
    <source>
        <dbReference type="ARBA" id="ARBA00023027"/>
    </source>
</evidence>
<comment type="cofactor">
    <cofactor evidence="1">
        <name>Mg(2+)</name>
        <dbReference type="ChEBI" id="CHEBI:18420"/>
    </cofactor>
</comment>
<evidence type="ECO:0000256" key="12">
    <source>
        <dbReference type="ARBA" id="ARBA00023204"/>
    </source>
</evidence>
<dbReference type="Gene3D" id="1.10.150.20">
    <property type="entry name" value="5' to 3' exonuclease, C-terminal subdomain"/>
    <property type="match status" value="2"/>
</dbReference>
<reference evidence="17 18" key="1">
    <citation type="journal article" date="2020" name="Front. Microbiol.">
        <title>Single-cell genomics of novel Actinobacteria with the Wood-Ljungdahl pathway discovered in a serpentinizing system.</title>
        <authorList>
            <person name="Merino N."/>
            <person name="Kawai M."/>
            <person name="Boyd E.S."/>
            <person name="Colman D.R."/>
            <person name="McGlynn S.E."/>
            <person name="Nealson K.H."/>
            <person name="Kurokawa K."/>
            <person name="Hongoh Y."/>
        </authorList>
    </citation>
    <scope>NUCLEOTIDE SEQUENCE [LARGE SCALE GENOMIC DNA]</scope>
    <source>
        <strain evidence="17 18">S43</strain>
    </source>
</reference>
<evidence type="ECO:0000256" key="2">
    <source>
        <dbReference type="ARBA" id="ARBA00004067"/>
    </source>
</evidence>
<dbReference type="InterPro" id="IPR010994">
    <property type="entry name" value="RuvA_2-like"/>
</dbReference>
<dbReference type="Pfam" id="PF00533">
    <property type="entry name" value="BRCT"/>
    <property type="match status" value="1"/>
</dbReference>
<organism evidence="17 18">
    <name type="scientific">Candidatus Hakubella thermalkaliphila</name>
    <dbReference type="NCBI Taxonomy" id="2754717"/>
    <lineage>
        <taxon>Bacteria</taxon>
        <taxon>Bacillati</taxon>
        <taxon>Actinomycetota</taxon>
        <taxon>Actinomycetota incertae sedis</taxon>
        <taxon>Candidatus Hakubellales</taxon>
        <taxon>Candidatus Hakubellaceae</taxon>
        <taxon>Candidatus Hakubella</taxon>
    </lineage>
</organism>
<evidence type="ECO:0000256" key="3">
    <source>
        <dbReference type="ARBA" id="ARBA00012722"/>
    </source>
</evidence>
<evidence type="ECO:0000256" key="13">
    <source>
        <dbReference type="ARBA" id="ARBA00023211"/>
    </source>
</evidence>
<dbReference type="InterPro" id="IPR013840">
    <property type="entry name" value="DNAligase_N"/>
</dbReference>
<keyword evidence="12" id="KW-0234">DNA repair</keyword>
<keyword evidence="10" id="KW-0460">Magnesium</keyword>
<evidence type="ECO:0000256" key="1">
    <source>
        <dbReference type="ARBA" id="ARBA00001946"/>
    </source>
</evidence>
<proteinExistence type="inferred from homology"/>
<dbReference type="SMART" id="SM00278">
    <property type="entry name" value="HhH1"/>
    <property type="match status" value="4"/>
</dbReference>
<gene>
    <name evidence="17" type="ORF">HKBW3S43_01556</name>
</gene>
<dbReference type="InterPro" id="IPR012340">
    <property type="entry name" value="NA-bd_OB-fold"/>
</dbReference>
<dbReference type="PROSITE" id="PS50172">
    <property type="entry name" value="BRCT"/>
    <property type="match status" value="1"/>
</dbReference>
<dbReference type="Proteomes" id="UP000576480">
    <property type="component" value="Unassembled WGS sequence"/>
</dbReference>
<dbReference type="SMART" id="SM00532">
    <property type="entry name" value="LIGANc"/>
    <property type="match status" value="1"/>
</dbReference>
<dbReference type="InterPro" id="IPR004150">
    <property type="entry name" value="NAD_DNA_ligase_OB"/>
</dbReference>
<evidence type="ECO:0000256" key="6">
    <source>
        <dbReference type="ARBA" id="ARBA00022705"/>
    </source>
</evidence>
<comment type="similarity">
    <text evidence="15">Belongs to the NAD-dependent DNA ligase family. LigA subfamily.</text>
</comment>
<dbReference type="Pfam" id="PF14520">
    <property type="entry name" value="HHH_5"/>
    <property type="match status" value="1"/>
</dbReference>
<dbReference type="Pfam" id="PF01653">
    <property type="entry name" value="DNA_ligase_aden"/>
    <property type="match status" value="1"/>
</dbReference>
<keyword evidence="8" id="KW-0227">DNA damage</keyword>
<evidence type="ECO:0000256" key="15">
    <source>
        <dbReference type="ARBA" id="ARBA00060881"/>
    </source>
</evidence>
<evidence type="ECO:0000313" key="17">
    <source>
        <dbReference type="EMBL" id="GFP35767.1"/>
    </source>
</evidence>
<feature type="non-terminal residue" evidence="17">
    <location>
        <position position="1"/>
    </location>
</feature>
<dbReference type="SUPFAM" id="SSF47781">
    <property type="entry name" value="RuvA domain 2-like"/>
    <property type="match status" value="1"/>
</dbReference>
<dbReference type="EMBL" id="BLSB01000208">
    <property type="protein sequence ID" value="GFP35767.1"/>
    <property type="molecule type" value="Genomic_DNA"/>
</dbReference>
<evidence type="ECO:0000256" key="7">
    <source>
        <dbReference type="ARBA" id="ARBA00022723"/>
    </source>
</evidence>
<evidence type="ECO:0000256" key="4">
    <source>
        <dbReference type="ARBA" id="ARBA00013308"/>
    </source>
</evidence>
<keyword evidence="5 17" id="KW-0436">Ligase</keyword>
<dbReference type="InterPro" id="IPR001679">
    <property type="entry name" value="DNA_ligase"/>
</dbReference>
<dbReference type="Gene3D" id="2.40.50.140">
    <property type="entry name" value="Nucleic acid-binding proteins"/>
    <property type="match status" value="1"/>
</dbReference>
<dbReference type="CDD" id="cd17748">
    <property type="entry name" value="BRCT_DNA_ligase_like"/>
    <property type="match status" value="1"/>
</dbReference>
<dbReference type="GO" id="GO:0046872">
    <property type="term" value="F:metal ion binding"/>
    <property type="evidence" value="ECO:0007669"/>
    <property type="project" value="UniProtKB-KW"/>
</dbReference>
<comment type="catalytic activity">
    <reaction evidence="14">
        <text>NAD(+) + (deoxyribonucleotide)n-3'-hydroxyl + 5'-phospho-(deoxyribonucleotide)m = (deoxyribonucleotide)n+m + AMP + beta-nicotinamide D-nucleotide.</text>
        <dbReference type="EC" id="6.5.1.2"/>
    </reaction>
</comment>
<dbReference type="GO" id="GO:0005829">
    <property type="term" value="C:cytosol"/>
    <property type="evidence" value="ECO:0007669"/>
    <property type="project" value="TreeGrafter"/>
</dbReference>
<keyword evidence="11" id="KW-0520">NAD</keyword>
<dbReference type="SUPFAM" id="SSF56091">
    <property type="entry name" value="DNA ligase/mRNA capping enzyme, catalytic domain"/>
    <property type="match status" value="1"/>
</dbReference>
<dbReference type="Gene3D" id="3.30.470.30">
    <property type="entry name" value="DNA ligase/mRNA capping enzyme"/>
    <property type="match status" value="1"/>
</dbReference>
<dbReference type="PANTHER" id="PTHR23389">
    <property type="entry name" value="CHROMOSOME TRANSMISSION FIDELITY FACTOR 18"/>
    <property type="match status" value="1"/>
</dbReference>
<dbReference type="FunFam" id="1.10.150.20:FF:000006">
    <property type="entry name" value="DNA ligase"/>
    <property type="match status" value="1"/>
</dbReference>
<dbReference type="PROSITE" id="PS01056">
    <property type="entry name" value="DNA_LIGASE_N2"/>
    <property type="match status" value="1"/>
</dbReference>
<dbReference type="FunFam" id="1.10.150.20:FF:000007">
    <property type="entry name" value="DNA ligase"/>
    <property type="match status" value="1"/>
</dbReference>
<dbReference type="InterPro" id="IPR033136">
    <property type="entry name" value="DNA_ligase_CS"/>
</dbReference>
<keyword evidence="9" id="KW-0862">Zinc</keyword>
<dbReference type="PANTHER" id="PTHR23389:SF9">
    <property type="entry name" value="DNA LIGASE"/>
    <property type="match status" value="1"/>
</dbReference>
<dbReference type="SUPFAM" id="SSF52113">
    <property type="entry name" value="BRCT domain"/>
    <property type="match status" value="1"/>
</dbReference>